<evidence type="ECO:0000256" key="1">
    <source>
        <dbReference type="SAM" id="Phobius"/>
    </source>
</evidence>
<keyword evidence="4" id="KW-1185">Reference proteome</keyword>
<dbReference type="AlphaFoldDB" id="A0A1Y1WTK6"/>
<evidence type="ECO:0000313" key="4">
    <source>
        <dbReference type="Proteomes" id="UP000193944"/>
    </source>
</evidence>
<keyword evidence="1" id="KW-1133">Transmembrane helix</keyword>
<keyword evidence="1" id="KW-0812">Transmembrane</keyword>
<dbReference type="EMBL" id="MCFG01000288">
    <property type="protein sequence ID" value="ORX76628.1"/>
    <property type="molecule type" value="Genomic_DNA"/>
</dbReference>
<proteinExistence type="predicted"/>
<name>A0A1Y1WTK6_9FUNG</name>
<comment type="caution">
    <text evidence="3">The sequence shown here is derived from an EMBL/GenBank/DDBJ whole genome shotgun (WGS) entry which is preliminary data.</text>
</comment>
<feature type="transmembrane region" description="Helical" evidence="1">
    <location>
        <begin position="159"/>
        <end position="178"/>
    </location>
</feature>
<keyword evidence="2" id="KW-0732">Signal</keyword>
<sequence>MKSIIVILLFSLISFVSAEKLISRCLNPASKDTVWEFNQVQVAQWEADPNADGSTSFNIYYYQEGINVTDVRGKPFFEINIKNIKAGQVGVDLRFSTPDSGPKLQNFVKSLPEVSDRYFIRFGSDKDANYCPLTIKGGALSQQDMENIKLQQSSTSSKYVYTAFVAIIICIMTTLFNVL</sequence>
<dbReference type="Proteomes" id="UP000193944">
    <property type="component" value="Unassembled WGS sequence"/>
</dbReference>
<feature type="signal peptide" evidence="2">
    <location>
        <begin position="1"/>
        <end position="18"/>
    </location>
</feature>
<organism evidence="3 4">
    <name type="scientific">Anaeromyces robustus</name>
    <dbReference type="NCBI Taxonomy" id="1754192"/>
    <lineage>
        <taxon>Eukaryota</taxon>
        <taxon>Fungi</taxon>
        <taxon>Fungi incertae sedis</taxon>
        <taxon>Chytridiomycota</taxon>
        <taxon>Chytridiomycota incertae sedis</taxon>
        <taxon>Neocallimastigomycetes</taxon>
        <taxon>Neocallimastigales</taxon>
        <taxon>Neocallimastigaceae</taxon>
        <taxon>Anaeromyces</taxon>
    </lineage>
</organism>
<evidence type="ECO:0000313" key="3">
    <source>
        <dbReference type="EMBL" id="ORX76628.1"/>
    </source>
</evidence>
<keyword evidence="1" id="KW-0472">Membrane</keyword>
<feature type="chain" id="PRO_5013005497" evidence="2">
    <location>
        <begin position="19"/>
        <end position="179"/>
    </location>
</feature>
<dbReference type="OrthoDB" id="10553503at2759"/>
<evidence type="ECO:0000256" key="2">
    <source>
        <dbReference type="SAM" id="SignalP"/>
    </source>
</evidence>
<accession>A0A1Y1WTK6</accession>
<reference evidence="3 4" key="2">
    <citation type="submission" date="2016-08" db="EMBL/GenBank/DDBJ databases">
        <title>Pervasive Adenine N6-methylation of Active Genes in Fungi.</title>
        <authorList>
            <consortium name="DOE Joint Genome Institute"/>
            <person name="Mondo S.J."/>
            <person name="Dannebaum R.O."/>
            <person name="Kuo R.C."/>
            <person name="Labutti K."/>
            <person name="Haridas S."/>
            <person name="Kuo A."/>
            <person name="Salamov A."/>
            <person name="Ahrendt S.R."/>
            <person name="Lipzen A."/>
            <person name="Sullivan W."/>
            <person name="Andreopoulos W.B."/>
            <person name="Clum A."/>
            <person name="Lindquist E."/>
            <person name="Daum C."/>
            <person name="Ramamoorthy G.K."/>
            <person name="Gryganskyi A."/>
            <person name="Culley D."/>
            <person name="Magnuson J.K."/>
            <person name="James T.Y."/>
            <person name="O'Malley M.A."/>
            <person name="Stajich J.E."/>
            <person name="Spatafora J.W."/>
            <person name="Visel A."/>
            <person name="Grigoriev I.V."/>
        </authorList>
    </citation>
    <scope>NUCLEOTIDE SEQUENCE [LARGE SCALE GENOMIC DNA]</scope>
    <source>
        <strain evidence="3 4">S4</strain>
    </source>
</reference>
<reference evidence="3 4" key="1">
    <citation type="submission" date="2016-08" db="EMBL/GenBank/DDBJ databases">
        <title>A Parts List for Fungal Cellulosomes Revealed by Comparative Genomics.</title>
        <authorList>
            <consortium name="DOE Joint Genome Institute"/>
            <person name="Haitjema C.H."/>
            <person name="Gilmore S.P."/>
            <person name="Henske J.K."/>
            <person name="Solomon K.V."/>
            <person name="De Groot R."/>
            <person name="Kuo A."/>
            <person name="Mondo S.J."/>
            <person name="Salamov A.A."/>
            <person name="Labutti K."/>
            <person name="Zhao Z."/>
            <person name="Chiniquy J."/>
            <person name="Barry K."/>
            <person name="Brewer H.M."/>
            <person name="Purvine S.O."/>
            <person name="Wright A.T."/>
            <person name="Boxma B."/>
            <person name="Van Alen T."/>
            <person name="Hackstein J.H."/>
            <person name="Baker S.E."/>
            <person name="Grigoriev I.V."/>
            <person name="O'Malley M.A."/>
        </authorList>
    </citation>
    <scope>NUCLEOTIDE SEQUENCE [LARGE SCALE GENOMIC DNA]</scope>
    <source>
        <strain evidence="3 4">S4</strain>
    </source>
</reference>
<protein>
    <submittedName>
        <fullName evidence="3">Uncharacterized protein</fullName>
    </submittedName>
</protein>
<gene>
    <name evidence="3" type="ORF">BCR32DRAFT_296137</name>
</gene>